<dbReference type="InterPro" id="IPR036864">
    <property type="entry name" value="Zn2-C6_fun-type_DNA-bd_sf"/>
</dbReference>
<keyword evidence="4" id="KW-0238">DNA-binding</keyword>
<dbReference type="EMBL" id="AZHF01000001">
    <property type="protein sequence ID" value="OAA81698.1"/>
    <property type="molecule type" value="Genomic_DNA"/>
</dbReference>
<feature type="domain" description="Zn(2)-C6 fungal-type" evidence="3">
    <location>
        <begin position="80"/>
        <end position="100"/>
    </location>
</feature>
<evidence type="ECO:0000259" key="3">
    <source>
        <dbReference type="Pfam" id="PF00172"/>
    </source>
</evidence>
<dbReference type="Proteomes" id="UP000076881">
    <property type="component" value="Unassembled WGS sequence"/>
</dbReference>
<reference evidence="4 5" key="1">
    <citation type="journal article" date="2016" name="Genome Biol. Evol.">
        <title>Divergent and convergent evolution of fungal pathogenicity.</title>
        <authorList>
            <person name="Shang Y."/>
            <person name="Xiao G."/>
            <person name="Zheng P."/>
            <person name="Cen K."/>
            <person name="Zhan S."/>
            <person name="Wang C."/>
        </authorList>
    </citation>
    <scope>NUCLEOTIDE SEQUENCE [LARGE SCALE GENOMIC DNA]</scope>
    <source>
        <strain evidence="4 5">RCEF 1005</strain>
    </source>
</reference>
<feature type="region of interest" description="Disordered" evidence="2">
    <location>
        <begin position="107"/>
        <end position="173"/>
    </location>
</feature>
<evidence type="ECO:0000313" key="5">
    <source>
        <dbReference type="Proteomes" id="UP000076881"/>
    </source>
</evidence>
<dbReference type="InterPro" id="IPR001138">
    <property type="entry name" value="Zn2Cys6_DnaBD"/>
</dbReference>
<evidence type="ECO:0000256" key="2">
    <source>
        <dbReference type="SAM" id="MobiDB-lite"/>
    </source>
</evidence>
<feature type="compositionally biased region" description="Basic and acidic residues" evidence="2">
    <location>
        <begin position="142"/>
        <end position="154"/>
    </location>
</feature>
<dbReference type="Pfam" id="PF00172">
    <property type="entry name" value="Zn_clus"/>
    <property type="match status" value="1"/>
</dbReference>
<dbReference type="CDD" id="cd00067">
    <property type="entry name" value="GAL4"/>
    <property type="match status" value="1"/>
</dbReference>
<name>A0A162KYG6_CORDF</name>
<keyword evidence="5" id="KW-1185">Reference proteome</keyword>
<proteinExistence type="predicted"/>
<dbReference type="Gene3D" id="4.10.240.10">
    <property type="entry name" value="Zn(2)-C6 fungal-type DNA-binding domain"/>
    <property type="match status" value="1"/>
</dbReference>
<evidence type="ECO:0000313" key="4">
    <source>
        <dbReference type="EMBL" id="OAA81698.1"/>
    </source>
</evidence>
<evidence type="ECO:0000256" key="1">
    <source>
        <dbReference type="ARBA" id="ARBA00023242"/>
    </source>
</evidence>
<dbReference type="GO" id="GO:0003677">
    <property type="term" value="F:DNA binding"/>
    <property type="evidence" value="ECO:0007669"/>
    <property type="project" value="UniProtKB-KW"/>
</dbReference>
<dbReference type="PANTHER" id="PTHR47657">
    <property type="entry name" value="STEROL REGULATORY ELEMENT-BINDING PROTEIN ECM22"/>
    <property type="match status" value="1"/>
</dbReference>
<dbReference type="OrthoDB" id="5295362at2759"/>
<dbReference type="InterPro" id="IPR052400">
    <property type="entry name" value="Zn2-C6_fungal_TF"/>
</dbReference>
<dbReference type="AlphaFoldDB" id="A0A162KYG6"/>
<dbReference type="PANTHER" id="PTHR47657:SF14">
    <property type="entry name" value="ZN(2)-C6 FUNGAL-TYPE DOMAIN-CONTAINING PROTEIN"/>
    <property type="match status" value="1"/>
</dbReference>
<comment type="caution">
    <text evidence="4">The sequence shown here is derived from an EMBL/GenBank/DDBJ whole genome shotgun (WGS) entry which is preliminary data.</text>
</comment>
<dbReference type="GO" id="GO:0000981">
    <property type="term" value="F:DNA-binding transcription factor activity, RNA polymerase II-specific"/>
    <property type="evidence" value="ECO:0007669"/>
    <property type="project" value="InterPro"/>
</dbReference>
<dbReference type="STRING" id="1081108.A0A162KYG6"/>
<accession>A0A162KYG6</accession>
<keyword evidence="1" id="KW-0539">Nucleus</keyword>
<feature type="region of interest" description="Disordered" evidence="2">
    <location>
        <begin position="344"/>
        <end position="377"/>
    </location>
</feature>
<organism evidence="4 5">
    <name type="scientific">Akanthomyces lecanii RCEF 1005</name>
    <dbReference type="NCBI Taxonomy" id="1081108"/>
    <lineage>
        <taxon>Eukaryota</taxon>
        <taxon>Fungi</taxon>
        <taxon>Dikarya</taxon>
        <taxon>Ascomycota</taxon>
        <taxon>Pezizomycotina</taxon>
        <taxon>Sordariomycetes</taxon>
        <taxon>Hypocreomycetidae</taxon>
        <taxon>Hypocreales</taxon>
        <taxon>Cordycipitaceae</taxon>
        <taxon>Akanthomyces</taxon>
        <taxon>Cordyceps confragosa</taxon>
    </lineage>
</organism>
<protein>
    <submittedName>
        <fullName evidence="4">Zn(2)-C6 fungal-type DNA-binding domain protein</fullName>
    </submittedName>
</protein>
<sequence length="598" mass="66295">MASEREEAYAEWAQHMENVQRAHPETDAKLSTEWWKPAVDFPLDIKHTEEPRPNFIVVSVVHTFLSNIGPGKPHIFADHCDERRPECSRCLKQGVNCEYATIADGADEAPTSSVPERQAARNSDSEMRDSISAEPSSTHTPADPRHNMRDHGADDSAIMPAGGRRPSGPVPSLPMLNARELELFSHYITHTSRVIPYGKEDMFPLQVGMPNLAFTNPAVMSSILALAASCKCHDMIGSSSTTPETLEEICGLLRLADRHHHASLGQLQNDLKERQFQSVLPNAALMVLYALSCHYVRVLLAKRARQLGTVVPSDVLPFQSQWITSIRAAHVAFVGLLQPGLRPSSENASPSLNPREEEAELLASPPGPPEADGTYVLQDGPAEETRRLLLPIISTTYEAALAKLRARNGSLDFQTDPRDAKLEACGAALRLLEELFQAIMDDGAPQREPAKPRDFGALENVPPWLVQYLARVTSATPSKLWRRRIMAFLNQVPYEFLHLVQLALDCMPVDESQVLSRSADEPLPLEAAHKPAMDIFAHWLVLVMLLDGVWWIGDVGHWELGRIIRFIATQGFVLDLVEGETWWPETMYAIKSTLGGAV</sequence>
<gene>
    <name evidence="4" type="ORF">LEL_01243</name>
</gene>
<dbReference type="GO" id="GO:0008270">
    <property type="term" value="F:zinc ion binding"/>
    <property type="evidence" value="ECO:0007669"/>
    <property type="project" value="InterPro"/>
</dbReference>